<dbReference type="Proteomes" id="UP000239434">
    <property type="component" value="Unassembled WGS sequence"/>
</dbReference>
<comment type="caution">
    <text evidence="1">The sequence shown here is derived from an EMBL/GenBank/DDBJ whole genome shotgun (WGS) entry which is preliminary data.</text>
</comment>
<evidence type="ECO:0000313" key="1">
    <source>
        <dbReference type="EMBL" id="PRD44386.1"/>
    </source>
</evidence>
<accession>A0A2S9IV25</accession>
<proteinExistence type="predicted"/>
<sequence length="79" mass="8191">MNLCVESNGDCRSCPNLHVLTDSCAFAINRGGYPAVAALENALEAVADRICGGCSREEPVAVVRGGDAVVNLFPGRRAA</sequence>
<dbReference type="EMBL" id="PVBR01000004">
    <property type="protein sequence ID" value="PRD44386.1"/>
    <property type="molecule type" value="Genomic_DNA"/>
</dbReference>
<gene>
    <name evidence="1" type="ORF">C5748_07350</name>
</gene>
<protein>
    <submittedName>
        <fullName evidence="1">Uncharacterized protein</fullName>
    </submittedName>
</protein>
<name>A0A2S9IV25_9HYPH</name>
<dbReference type="AlphaFoldDB" id="A0A2S9IV25"/>
<reference evidence="1 2" key="1">
    <citation type="submission" date="2018-02" db="EMBL/GenBank/DDBJ databases">
        <title>The draft genome of Phyllobacterium sp. 1N-3.</title>
        <authorList>
            <person name="Liu L."/>
            <person name="Li L."/>
            <person name="Zhang X."/>
            <person name="Wang T."/>
            <person name="Liang L."/>
        </authorList>
    </citation>
    <scope>NUCLEOTIDE SEQUENCE [LARGE SCALE GENOMIC DNA]</scope>
    <source>
        <strain evidence="1 2">1N-3</strain>
    </source>
</reference>
<keyword evidence="2" id="KW-1185">Reference proteome</keyword>
<organism evidence="1 2">
    <name type="scientific">Phyllobacterium phragmitis</name>
    <dbReference type="NCBI Taxonomy" id="2670329"/>
    <lineage>
        <taxon>Bacteria</taxon>
        <taxon>Pseudomonadati</taxon>
        <taxon>Pseudomonadota</taxon>
        <taxon>Alphaproteobacteria</taxon>
        <taxon>Hyphomicrobiales</taxon>
        <taxon>Phyllobacteriaceae</taxon>
        <taxon>Phyllobacterium</taxon>
    </lineage>
</organism>
<evidence type="ECO:0000313" key="2">
    <source>
        <dbReference type="Proteomes" id="UP000239434"/>
    </source>
</evidence>